<evidence type="ECO:0000259" key="3">
    <source>
        <dbReference type="Pfam" id="PF02805"/>
    </source>
</evidence>
<evidence type="ECO:0000256" key="1">
    <source>
        <dbReference type="ARBA" id="ARBA00023159"/>
    </source>
</evidence>
<sequence>MGSHLFPSDSSRWRAVQQRDRAADGAFVYAVKTTKIYCRPVCKARLARRANVSFYSTAREAEREGFRACKRCKPDAVGTMPEEAAIVKIRTMVQQELARHQQMSGADPSETVPRSVADMARKAKLSKWHFHRAFKDTMGLTPFEWFQQQQRERSAGSETSAQHVPGHTGSENACSGYTTAGLSDWGGSDEMADTTVPFPDPTATLAGFPSIPWNEDCFLLERPDVLIPTGSLSASVPGDITLATIGGYNNDSFLGDLLTETPHPFPDLNLDTFRSDPSLHNLFKSNPPHMEPPTSELLGNPVPLDPSFFTTMH</sequence>
<gene>
    <name evidence="4" type="ORF">C8A03DRAFT_35480</name>
</gene>
<name>A0AAN7C774_9PEZI</name>
<dbReference type="GO" id="GO:0008270">
    <property type="term" value="F:zinc ion binding"/>
    <property type="evidence" value="ECO:0007669"/>
    <property type="project" value="InterPro"/>
</dbReference>
<dbReference type="EMBL" id="MU860182">
    <property type="protein sequence ID" value="KAK4236624.1"/>
    <property type="molecule type" value="Genomic_DNA"/>
</dbReference>
<feature type="domain" description="Ada DNA repair metal-binding" evidence="3">
    <location>
        <begin position="11"/>
        <end position="75"/>
    </location>
</feature>
<evidence type="ECO:0000313" key="5">
    <source>
        <dbReference type="Proteomes" id="UP001303760"/>
    </source>
</evidence>
<dbReference type="AlphaFoldDB" id="A0AAN7C774"/>
<dbReference type="InterPro" id="IPR004026">
    <property type="entry name" value="Ada_DNA_repair_Zn-bd"/>
</dbReference>
<keyword evidence="5" id="KW-1185">Reference proteome</keyword>
<proteinExistence type="predicted"/>
<reference evidence="4" key="2">
    <citation type="submission" date="2023-05" db="EMBL/GenBank/DDBJ databases">
        <authorList>
            <consortium name="Lawrence Berkeley National Laboratory"/>
            <person name="Steindorff A."/>
            <person name="Hensen N."/>
            <person name="Bonometti L."/>
            <person name="Westerberg I."/>
            <person name="Brannstrom I.O."/>
            <person name="Guillou S."/>
            <person name="Cros-Aarteil S."/>
            <person name="Calhoun S."/>
            <person name="Haridas S."/>
            <person name="Kuo A."/>
            <person name="Mondo S."/>
            <person name="Pangilinan J."/>
            <person name="Riley R."/>
            <person name="Labutti K."/>
            <person name="Andreopoulos B."/>
            <person name="Lipzen A."/>
            <person name="Chen C."/>
            <person name="Yanf M."/>
            <person name="Daum C."/>
            <person name="Ng V."/>
            <person name="Clum A."/>
            <person name="Ohm R."/>
            <person name="Martin F."/>
            <person name="Silar P."/>
            <person name="Natvig D."/>
            <person name="Lalanne C."/>
            <person name="Gautier V."/>
            <person name="Ament-Velasquez S.L."/>
            <person name="Kruys A."/>
            <person name="Hutchinson M.I."/>
            <person name="Powell A.J."/>
            <person name="Barry K."/>
            <person name="Miller A.N."/>
            <person name="Grigoriev I.V."/>
            <person name="Debuchy R."/>
            <person name="Gladieux P."/>
            <person name="Thoren M.H."/>
            <person name="Johannesson H."/>
        </authorList>
    </citation>
    <scope>NUCLEOTIDE SEQUENCE</scope>
    <source>
        <strain evidence="4">CBS 532.94</strain>
    </source>
</reference>
<dbReference type="Pfam" id="PF02805">
    <property type="entry name" value="Ada_Zn_binding"/>
    <property type="match status" value="1"/>
</dbReference>
<accession>A0AAN7C774</accession>
<keyword evidence="1" id="KW-0010">Activator</keyword>
<dbReference type="GO" id="GO:0006281">
    <property type="term" value="P:DNA repair"/>
    <property type="evidence" value="ECO:0007669"/>
    <property type="project" value="InterPro"/>
</dbReference>
<evidence type="ECO:0000256" key="2">
    <source>
        <dbReference type="SAM" id="MobiDB-lite"/>
    </source>
</evidence>
<dbReference type="InterPro" id="IPR009057">
    <property type="entry name" value="Homeodomain-like_sf"/>
</dbReference>
<feature type="region of interest" description="Disordered" evidence="2">
    <location>
        <begin position="148"/>
        <end position="175"/>
    </location>
</feature>
<dbReference type="GO" id="GO:0003677">
    <property type="term" value="F:DNA binding"/>
    <property type="evidence" value="ECO:0007669"/>
    <property type="project" value="InterPro"/>
</dbReference>
<protein>
    <submittedName>
        <fullName evidence="4">Metal binding domain of Ada-domain-containing protein</fullName>
    </submittedName>
</protein>
<dbReference type="Gene3D" id="1.10.10.60">
    <property type="entry name" value="Homeodomain-like"/>
    <property type="match status" value="1"/>
</dbReference>
<dbReference type="Gene3D" id="3.40.10.10">
    <property type="entry name" value="DNA Methylphosphotriester Repair Domain"/>
    <property type="match status" value="1"/>
</dbReference>
<reference evidence="4" key="1">
    <citation type="journal article" date="2023" name="Mol. Phylogenet. Evol.">
        <title>Genome-scale phylogeny and comparative genomics of the fungal order Sordariales.</title>
        <authorList>
            <person name="Hensen N."/>
            <person name="Bonometti L."/>
            <person name="Westerberg I."/>
            <person name="Brannstrom I.O."/>
            <person name="Guillou S."/>
            <person name="Cros-Aarteil S."/>
            <person name="Calhoun S."/>
            <person name="Haridas S."/>
            <person name="Kuo A."/>
            <person name="Mondo S."/>
            <person name="Pangilinan J."/>
            <person name="Riley R."/>
            <person name="LaButti K."/>
            <person name="Andreopoulos B."/>
            <person name="Lipzen A."/>
            <person name="Chen C."/>
            <person name="Yan M."/>
            <person name="Daum C."/>
            <person name="Ng V."/>
            <person name="Clum A."/>
            <person name="Steindorff A."/>
            <person name="Ohm R.A."/>
            <person name="Martin F."/>
            <person name="Silar P."/>
            <person name="Natvig D.O."/>
            <person name="Lalanne C."/>
            <person name="Gautier V."/>
            <person name="Ament-Velasquez S.L."/>
            <person name="Kruys A."/>
            <person name="Hutchinson M.I."/>
            <person name="Powell A.J."/>
            <person name="Barry K."/>
            <person name="Miller A.N."/>
            <person name="Grigoriev I.V."/>
            <person name="Debuchy R."/>
            <person name="Gladieux P."/>
            <person name="Hiltunen Thoren M."/>
            <person name="Johannesson H."/>
        </authorList>
    </citation>
    <scope>NUCLEOTIDE SEQUENCE</scope>
    <source>
        <strain evidence="4">CBS 532.94</strain>
    </source>
</reference>
<organism evidence="4 5">
    <name type="scientific">Achaetomium macrosporum</name>
    <dbReference type="NCBI Taxonomy" id="79813"/>
    <lineage>
        <taxon>Eukaryota</taxon>
        <taxon>Fungi</taxon>
        <taxon>Dikarya</taxon>
        <taxon>Ascomycota</taxon>
        <taxon>Pezizomycotina</taxon>
        <taxon>Sordariomycetes</taxon>
        <taxon>Sordariomycetidae</taxon>
        <taxon>Sordariales</taxon>
        <taxon>Chaetomiaceae</taxon>
        <taxon>Achaetomium</taxon>
    </lineage>
</organism>
<dbReference type="SUPFAM" id="SSF57884">
    <property type="entry name" value="Ada DNA repair protein, N-terminal domain (N-Ada 10)"/>
    <property type="match status" value="1"/>
</dbReference>
<dbReference type="GO" id="GO:0008168">
    <property type="term" value="F:methyltransferase activity"/>
    <property type="evidence" value="ECO:0007669"/>
    <property type="project" value="InterPro"/>
</dbReference>
<evidence type="ECO:0000313" key="4">
    <source>
        <dbReference type="EMBL" id="KAK4236624.1"/>
    </source>
</evidence>
<comment type="caution">
    <text evidence="4">The sequence shown here is derived from an EMBL/GenBank/DDBJ whole genome shotgun (WGS) entry which is preliminary data.</text>
</comment>
<dbReference type="InterPro" id="IPR035451">
    <property type="entry name" value="Ada-like_dom_sf"/>
</dbReference>
<dbReference type="GO" id="GO:0006355">
    <property type="term" value="P:regulation of DNA-templated transcription"/>
    <property type="evidence" value="ECO:0007669"/>
    <property type="project" value="InterPro"/>
</dbReference>
<dbReference type="SUPFAM" id="SSF46689">
    <property type="entry name" value="Homeodomain-like"/>
    <property type="match status" value="1"/>
</dbReference>
<dbReference type="Proteomes" id="UP001303760">
    <property type="component" value="Unassembled WGS sequence"/>
</dbReference>